<comment type="caution">
    <text evidence="2">The sequence shown here is derived from an EMBL/GenBank/DDBJ whole genome shotgun (WGS) entry which is preliminary data.</text>
</comment>
<evidence type="ECO:0000256" key="1">
    <source>
        <dbReference type="SAM" id="MobiDB-lite"/>
    </source>
</evidence>
<evidence type="ECO:0000313" key="3">
    <source>
        <dbReference type="Proteomes" id="UP000593567"/>
    </source>
</evidence>
<feature type="region of interest" description="Disordered" evidence="1">
    <location>
        <begin position="27"/>
        <end position="48"/>
    </location>
</feature>
<protein>
    <submittedName>
        <fullName evidence="2">Uncharacterized protein</fullName>
    </submittedName>
</protein>
<keyword evidence="3" id="KW-1185">Reference proteome</keyword>
<accession>A0A7J7J536</accession>
<feature type="compositionally biased region" description="Polar residues" evidence="1">
    <location>
        <begin position="27"/>
        <end position="44"/>
    </location>
</feature>
<name>A0A7J7J536_BUGNE</name>
<reference evidence="2" key="1">
    <citation type="submission" date="2020-06" db="EMBL/GenBank/DDBJ databases">
        <title>Draft genome of Bugula neritina, a colonial animal packing powerful symbionts and potential medicines.</title>
        <authorList>
            <person name="Rayko M."/>
        </authorList>
    </citation>
    <scope>NUCLEOTIDE SEQUENCE [LARGE SCALE GENOMIC DNA]</scope>
    <source>
        <strain evidence="2">Kwan_BN1</strain>
    </source>
</reference>
<dbReference type="AlphaFoldDB" id="A0A7J7J536"/>
<evidence type="ECO:0000313" key="2">
    <source>
        <dbReference type="EMBL" id="KAF6021309.1"/>
    </source>
</evidence>
<dbReference type="Proteomes" id="UP000593567">
    <property type="component" value="Unassembled WGS sequence"/>
</dbReference>
<gene>
    <name evidence="2" type="ORF">EB796_020383</name>
</gene>
<proteinExistence type="predicted"/>
<dbReference type="EMBL" id="VXIV02003069">
    <property type="protein sequence ID" value="KAF6021309.1"/>
    <property type="molecule type" value="Genomic_DNA"/>
</dbReference>
<sequence length="71" mass="8045">MMPRKDLRLSLLMRILAKEEYHPLLSNRMNTSSTSPLDQLSPGPSQMAGPPLLGLTPHYFMPSSYPEQYVI</sequence>
<organism evidence="2 3">
    <name type="scientific">Bugula neritina</name>
    <name type="common">Brown bryozoan</name>
    <name type="synonym">Sertularia neritina</name>
    <dbReference type="NCBI Taxonomy" id="10212"/>
    <lineage>
        <taxon>Eukaryota</taxon>
        <taxon>Metazoa</taxon>
        <taxon>Spiralia</taxon>
        <taxon>Lophotrochozoa</taxon>
        <taxon>Bryozoa</taxon>
        <taxon>Gymnolaemata</taxon>
        <taxon>Cheilostomatida</taxon>
        <taxon>Flustrina</taxon>
        <taxon>Buguloidea</taxon>
        <taxon>Bugulidae</taxon>
        <taxon>Bugula</taxon>
    </lineage>
</organism>